<organism evidence="2 3">
    <name type="scientific">Liparis tanakae</name>
    <name type="common">Tanaka's snailfish</name>
    <dbReference type="NCBI Taxonomy" id="230148"/>
    <lineage>
        <taxon>Eukaryota</taxon>
        <taxon>Metazoa</taxon>
        <taxon>Chordata</taxon>
        <taxon>Craniata</taxon>
        <taxon>Vertebrata</taxon>
        <taxon>Euteleostomi</taxon>
        <taxon>Actinopterygii</taxon>
        <taxon>Neopterygii</taxon>
        <taxon>Teleostei</taxon>
        <taxon>Neoteleostei</taxon>
        <taxon>Acanthomorphata</taxon>
        <taxon>Eupercaria</taxon>
        <taxon>Perciformes</taxon>
        <taxon>Cottioidei</taxon>
        <taxon>Cottales</taxon>
        <taxon>Liparidae</taxon>
        <taxon>Liparis</taxon>
    </lineage>
</organism>
<protein>
    <submittedName>
        <fullName evidence="2">Uncharacterized protein</fullName>
    </submittedName>
</protein>
<sequence length="148" mass="16566">MESTHTHRRTHGPVLRTTRTRVSAAADQSGPWPWEASPGGGKQRAHGITKQRGEYQRGEEVLTQRRSTSLREERRGAFLSRRGGREPEENRRRTGGEPEESDGLLEMAICFLVLLESFSQDVCSPVVSDAMPQPLRVNVPMSKALRMG</sequence>
<name>A0A4Z2H3Y3_9TELE</name>
<dbReference type="AlphaFoldDB" id="A0A4Z2H3Y3"/>
<feature type="compositionally biased region" description="Basic and acidic residues" evidence="1">
    <location>
        <begin position="51"/>
        <end position="76"/>
    </location>
</feature>
<reference evidence="2 3" key="1">
    <citation type="submission" date="2019-03" db="EMBL/GenBank/DDBJ databases">
        <title>First draft genome of Liparis tanakae, snailfish: a comprehensive survey of snailfish specific genes.</title>
        <authorList>
            <person name="Kim W."/>
            <person name="Song I."/>
            <person name="Jeong J.-H."/>
            <person name="Kim D."/>
            <person name="Kim S."/>
            <person name="Ryu S."/>
            <person name="Song J.Y."/>
            <person name="Lee S.K."/>
        </authorList>
    </citation>
    <scope>NUCLEOTIDE SEQUENCE [LARGE SCALE GENOMIC DNA]</scope>
    <source>
        <tissue evidence="2">Muscle</tissue>
    </source>
</reference>
<evidence type="ECO:0000313" key="2">
    <source>
        <dbReference type="EMBL" id="TNN60516.1"/>
    </source>
</evidence>
<feature type="region of interest" description="Disordered" evidence="1">
    <location>
        <begin position="1"/>
        <end position="101"/>
    </location>
</feature>
<feature type="compositionally biased region" description="Basic residues" evidence="1">
    <location>
        <begin position="1"/>
        <end position="11"/>
    </location>
</feature>
<dbReference type="Proteomes" id="UP000314294">
    <property type="component" value="Unassembled WGS sequence"/>
</dbReference>
<feature type="compositionally biased region" description="Basic and acidic residues" evidence="1">
    <location>
        <begin position="83"/>
        <end position="96"/>
    </location>
</feature>
<evidence type="ECO:0000256" key="1">
    <source>
        <dbReference type="SAM" id="MobiDB-lite"/>
    </source>
</evidence>
<proteinExistence type="predicted"/>
<comment type="caution">
    <text evidence="2">The sequence shown here is derived from an EMBL/GenBank/DDBJ whole genome shotgun (WGS) entry which is preliminary data.</text>
</comment>
<gene>
    <name evidence="2" type="ORF">EYF80_029239</name>
</gene>
<dbReference type="EMBL" id="SRLO01000332">
    <property type="protein sequence ID" value="TNN60516.1"/>
    <property type="molecule type" value="Genomic_DNA"/>
</dbReference>
<evidence type="ECO:0000313" key="3">
    <source>
        <dbReference type="Proteomes" id="UP000314294"/>
    </source>
</evidence>
<keyword evidence="3" id="KW-1185">Reference proteome</keyword>
<accession>A0A4Z2H3Y3</accession>